<comment type="function">
    <text evidence="3 13">Endonuclease that specifically degrades the RNA of RNA-DNA hybrids.</text>
</comment>
<feature type="binding site" evidence="12">
    <location>
        <position position="12"/>
    </location>
    <ligand>
        <name>a divalent metal cation</name>
        <dbReference type="ChEBI" id="CHEBI:60240"/>
    </ligand>
</feature>
<dbReference type="PROSITE" id="PS51975">
    <property type="entry name" value="RNASE_H_2"/>
    <property type="match status" value="1"/>
</dbReference>
<organism evidence="15 16">
    <name type="scientific">bacterium (Candidatus Gribaldobacteria) CG10_big_fil_rev_8_21_14_0_10_37_21</name>
    <dbReference type="NCBI Taxonomy" id="2014275"/>
    <lineage>
        <taxon>Bacteria</taxon>
        <taxon>Candidatus Gribaldobacteria</taxon>
    </lineage>
</organism>
<dbReference type="PANTHER" id="PTHR10954:SF18">
    <property type="entry name" value="RIBONUCLEASE HII"/>
    <property type="match status" value="1"/>
</dbReference>
<dbReference type="GO" id="GO:0006298">
    <property type="term" value="P:mismatch repair"/>
    <property type="evidence" value="ECO:0007669"/>
    <property type="project" value="TreeGrafter"/>
</dbReference>
<comment type="cofactor">
    <cofactor evidence="2">
        <name>Mg(2+)</name>
        <dbReference type="ChEBI" id="CHEBI:18420"/>
    </cofactor>
</comment>
<evidence type="ECO:0000259" key="14">
    <source>
        <dbReference type="PROSITE" id="PS51975"/>
    </source>
</evidence>
<accession>A0A2H0UUB0</accession>
<dbReference type="Proteomes" id="UP000230132">
    <property type="component" value="Unassembled WGS sequence"/>
</dbReference>
<evidence type="ECO:0000313" key="16">
    <source>
        <dbReference type="Proteomes" id="UP000230132"/>
    </source>
</evidence>
<comment type="caution">
    <text evidence="15">The sequence shown here is derived from an EMBL/GenBank/DDBJ whole genome shotgun (WGS) entry which is preliminary data.</text>
</comment>
<keyword evidence="8 12" id="KW-0479">Metal-binding</keyword>
<dbReference type="EMBL" id="PFAX01000026">
    <property type="protein sequence ID" value="PIR90388.1"/>
    <property type="molecule type" value="Genomic_DNA"/>
</dbReference>
<evidence type="ECO:0000256" key="1">
    <source>
        <dbReference type="ARBA" id="ARBA00000077"/>
    </source>
</evidence>
<comment type="subcellular location">
    <subcellularLocation>
        <location evidence="4">Cytoplasm</location>
    </subcellularLocation>
</comment>
<evidence type="ECO:0000256" key="6">
    <source>
        <dbReference type="ARBA" id="ARBA00022490"/>
    </source>
</evidence>
<dbReference type="InterPro" id="IPR022898">
    <property type="entry name" value="RNase_HII"/>
</dbReference>
<keyword evidence="9 12" id="KW-0255">Endonuclease</keyword>
<dbReference type="CDD" id="cd07182">
    <property type="entry name" value="RNase_HII_bacteria_HII_like"/>
    <property type="match status" value="1"/>
</dbReference>
<dbReference type="PANTHER" id="PTHR10954">
    <property type="entry name" value="RIBONUCLEASE H2 SUBUNIT A"/>
    <property type="match status" value="1"/>
</dbReference>
<gene>
    <name evidence="15" type="ORF">COU05_02260</name>
</gene>
<evidence type="ECO:0000256" key="12">
    <source>
        <dbReference type="PROSITE-ProRule" id="PRU01319"/>
    </source>
</evidence>
<dbReference type="Pfam" id="PF01351">
    <property type="entry name" value="RNase_HII"/>
    <property type="match status" value="1"/>
</dbReference>
<feature type="binding site" evidence="12">
    <location>
        <position position="13"/>
    </location>
    <ligand>
        <name>a divalent metal cation</name>
        <dbReference type="ChEBI" id="CHEBI:60240"/>
    </ligand>
</feature>
<dbReference type="InterPro" id="IPR024567">
    <property type="entry name" value="RNase_HII/HIII_dom"/>
</dbReference>
<dbReference type="InterPro" id="IPR001352">
    <property type="entry name" value="RNase_HII/HIII"/>
</dbReference>
<evidence type="ECO:0000256" key="8">
    <source>
        <dbReference type="ARBA" id="ARBA00022723"/>
    </source>
</evidence>
<evidence type="ECO:0000313" key="15">
    <source>
        <dbReference type="EMBL" id="PIR90388.1"/>
    </source>
</evidence>
<evidence type="ECO:0000256" key="13">
    <source>
        <dbReference type="RuleBase" id="RU003515"/>
    </source>
</evidence>
<dbReference type="EC" id="3.1.26.4" evidence="13"/>
<dbReference type="GO" id="GO:0032299">
    <property type="term" value="C:ribonuclease H2 complex"/>
    <property type="evidence" value="ECO:0007669"/>
    <property type="project" value="TreeGrafter"/>
</dbReference>
<comment type="similarity">
    <text evidence="5 13">Belongs to the RNase HII family.</text>
</comment>
<dbReference type="GO" id="GO:0046872">
    <property type="term" value="F:metal ion binding"/>
    <property type="evidence" value="ECO:0007669"/>
    <property type="project" value="UniProtKB-KW"/>
</dbReference>
<sequence>MAKKQQIVFGVDEVGRGCLAGSVFACAITKLKMKNEKLKTTKKNLKIRDSKKLSAKQREYIFDKIKNNPKFVFALGRVGEGVIDKINIFEATKSAMVRAVMGLEKKIGKKAGLLLIDGNFTIPIKRNQQPIIKGDEKIPLIALASIVAKVSRDNSMQKQDKKYPQYGFAKNKGYGTKAHFKAILVNGHCSLHRKSFYPLKKG</sequence>
<comment type="catalytic activity">
    <reaction evidence="1 12 13">
        <text>Endonucleolytic cleavage to 5'-phosphomonoester.</text>
        <dbReference type="EC" id="3.1.26.4"/>
    </reaction>
</comment>
<reference evidence="16" key="1">
    <citation type="submission" date="2017-09" db="EMBL/GenBank/DDBJ databases">
        <title>Depth-based differentiation of microbial function through sediment-hosted aquifers and enrichment of novel symbionts in the deep terrestrial subsurface.</title>
        <authorList>
            <person name="Probst A.J."/>
            <person name="Ladd B."/>
            <person name="Jarett J.K."/>
            <person name="Geller-Mcgrath D.E."/>
            <person name="Sieber C.M.K."/>
            <person name="Emerson J.B."/>
            <person name="Anantharaman K."/>
            <person name="Thomas B.C."/>
            <person name="Malmstrom R."/>
            <person name="Stieglmeier M."/>
            <person name="Klingl A."/>
            <person name="Woyke T."/>
            <person name="Ryan C.M."/>
            <person name="Banfield J.F."/>
        </authorList>
    </citation>
    <scope>NUCLEOTIDE SEQUENCE [LARGE SCALE GENOMIC DNA]</scope>
</reference>
<keyword evidence="10 12" id="KW-0378">Hydrolase</keyword>
<evidence type="ECO:0000256" key="9">
    <source>
        <dbReference type="ARBA" id="ARBA00022759"/>
    </source>
</evidence>
<feature type="binding site" evidence="12">
    <location>
        <position position="117"/>
    </location>
    <ligand>
        <name>a divalent metal cation</name>
        <dbReference type="ChEBI" id="CHEBI:60240"/>
    </ligand>
</feature>
<evidence type="ECO:0000256" key="4">
    <source>
        <dbReference type="ARBA" id="ARBA00004496"/>
    </source>
</evidence>
<proteinExistence type="inferred from homology"/>
<evidence type="ECO:0000256" key="2">
    <source>
        <dbReference type="ARBA" id="ARBA00001946"/>
    </source>
</evidence>
<dbReference type="GO" id="GO:0003723">
    <property type="term" value="F:RNA binding"/>
    <property type="evidence" value="ECO:0007669"/>
    <property type="project" value="UniProtKB-UniRule"/>
</dbReference>
<evidence type="ECO:0000256" key="10">
    <source>
        <dbReference type="ARBA" id="ARBA00022801"/>
    </source>
</evidence>
<dbReference type="GO" id="GO:0005737">
    <property type="term" value="C:cytoplasm"/>
    <property type="evidence" value="ECO:0007669"/>
    <property type="project" value="UniProtKB-SubCell"/>
</dbReference>
<evidence type="ECO:0000256" key="3">
    <source>
        <dbReference type="ARBA" id="ARBA00004065"/>
    </source>
</evidence>
<evidence type="ECO:0000256" key="5">
    <source>
        <dbReference type="ARBA" id="ARBA00007383"/>
    </source>
</evidence>
<dbReference type="GO" id="GO:0043137">
    <property type="term" value="P:DNA replication, removal of RNA primer"/>
    <property type="evidence" value="ECO:0007669"/>
    <property type="project" value="TreeGrafter"/>
</dbReference>
<keyword evidence="7 12" id="KW-0540">Nuclease</keyword>
<evidence type="ECO:0000256" key="7">
    <source>
        <dbReference type="ARBA" id="ARBA00022722"/>
    </source>
</evidence>
<dbReference type="SUPFAM" id="SSF53098">
    <property type="entry name" value="Ribonuclease H-like"/>
    <property type="match status" value="1"/>
</dbReference>
<dbReference type="GO" id="GO:0004523">
    <property type="term" value="F:RNA-DNA hybrid ribonuclease activity"/>
    <property type="evidence" value="ECO:0007669"/>
    <property type="project" value="UniProtKB-UniRule"/>
</dbReference>
<dbReference type="InterPro" id="IPR036397">
    <property type="entry name" value="RNaseH_sf"/>
</dbReference>
<comment type="cofactor">
    <cofactor evidence="12">
        <name>Mn(2+)</name>
        <dbReference type="ChEBI" id="CHEBI:29035"/>
    </cofactor>
    <cofactor evidence="12">
        <name>Mg(2+)</name>
        <dbReference type="ChEBI" id="CHEBI:18420"/>
    </cofactor>
    <text evidence="12">Manganese or magnesium. Binds 1 divalent metal ion per monomer in the absence of substrate. May bind a second metal ion after substrate binding.</text>
</comment>
<keyword evidence="6" id="KW-0963">Cytoplasm</keyword>
<dbReference type="NCBIfam" id="NF000595">
    <property type="entry name" value="PRK00015.1-3"/>
    <property type="match status" value="1"/>
</dbReference>
<name>A0A2H0UUB0_9BACT</name>
<protein>
    <recommendedName>
        <fullName evidence="13">Ribonuclease</fullName>
        <ecNumber evidence="13">3.1.26.4</ecNumber>
    </recommendedName>
</protein>
<dbReference type="Gene3D" id="3.30.420.10">
    <property type="entry name" value="Ribonuclease H-like superfamily/Ribonuclease H"/>
    <property type="match status" value="1"/>
</dbReference>
<keyword evidence="11" id="KW-0464">Manganese</keyword>
<feature type="domain" description="RNase H type-2" evidence="14">
    <location>
        <begin position="6"/>
        <end position="202"/>
    </location>
</feature>
<evidence type="ECO:0000256" key="11">
    <source>
        <dbReference type="ARBA" id="ARBA00023211"/>
    </source>
</evidence>
<dbReference type="InterPro" id="IPR012337">
    <property type="entry name" value="RNaseH-like_sf"/>
</dbReference>
<dbReference type="AlphaFoldDB" id="A0A2H0UUB0"/>